<reference evidence="2 3" key="1">
    <citation type="submission" date="2020-10" db="EMBL/GenBank/DDBJ databases">
        <title>Sequencing the genomes of 1000 actinobacteria strains.</title>
        <authorList>
            <person name="Klenk H.-P."/>
        </authorList>
    </citation>
    <scope>NUCLEOTIDE SEQUENCE [LARGE SCALE GENOMIC DNA]</scope>
    <source>
        <strain evidence="2 3">DSM 43173</strain>
    </source>
</reference>
<organism evidence="2 3">
    <name type="scientific">Nonomuraea angiospora</name>
    <dbReference type="NCBI Taxonomy" id="46172"/>
    <lineage>
        <taxon>Bacteria</taxon>
        <taxon>Bacillati</taxon>
        <taxon>Actinomycetota</taxon>
        <taxon>Actinomycetes</taxon>
        <taxon>Streptosporangiales</taxon>
        <taxon>Streptosporangiaceae</taxon>
        <taxon>Nonomuraea</taxon>
    </lineage>
</organism>
<dbReference type="PANTHER" id="PTHR43283">
    <property type="entry name" value="BETA-LACTAMASE-RELATED"/>
    <property type="match status" value="1"/>
</dbReference>
<dbReference type="Gene3D" id="3.40.710.10">
    <property type="entry name" value="DD-peptidase/beta-lactamase superfamily"/>
    <property type="match status" value="1"/>
</dbReference>
<evidence type="ECO:0000259" key="1">
    <source>
        <dbReference type="Pfam" id="PF00144"/>
    </source>
</evidence>
<accession>A0ABR9ML53</accession>
<comment type="caution">
    <text evidence="2">The sequence shown here is derived from an EMBL/GenBank/DDBJ whole genome shotgun (WGS) entry which is preliminary data.</text>
</comment>
<keyword evidence="2" id="KW-0378">Hydrolase</keyword>
<gene>
    <name evidence="2" type="ORF">H4W80_011548</name>
</gene>
<dbReference type="GO" id="GO:0019875">
    <property type="term" value="F:6-aminohexanoate-dimer hydrolase activity"/>
    <property type="evidence" value="ECO:0007669"/>
    <property type="project" value="UniProtKB-EC"/>
</dbReference>
<dbReference type="Proteomes" id="UP000633509">
    <property type="component" value="Unassembled WGS sequence"/>
</dbReference>
<dbReference type="SUPFAM" id="SSF56601">
    <property type="entry name" value="beta-lactamase/transpeptidase-like"/>
    <property type="match status" value="1"/>
</dbReference>
<dbReference type="Pfam" id="PF00144">
    <property type="entry name" value="Beta-lactamase"/>
    <property type="match status" value="1"/>
</dbReference>
<keyword evidence="3" id="KW-1185">Reference proteome</keyword>
<dbReference type="InterPro" id="IPR050789">
    <property type="entry name" value="Diverse_Enzym_Activities"/>
</dbReference>
<proteinExistence type="predicted"/>
<evidence type="ECO:0000313" key="3">
    <source>
        <dbReference type="Proteomes" id="UP000633509"/>
    </source>
</evidence>
<dbReference type="PANTHER" id="PTHR43283:SF7">
    <property type="entry name" value="BETA-LACTAMASE-RELATED DOMAIN-CONTAINING PROTEIN"/>
    <property type="match status" value="1"/>
</dbReference>
<feature type="domain" description="Beta-lactamase-related" evidence="1">
    <location>
        <begin position="58"/>
        <end position="353"/>
    </location>
</feature>
<protein>
    <submittedName>
        <fullName evidence="2">CubicO group peptidase (Beta-lactamase class C family)</fullName>
        <ecNumber evidence="2">3.5.1.46</ecNumber>
    </submittedName>
</protein>
<dbReference type="EC" id="3.5.1.46" evidence="2"/>
<sequence length="376" mass="41230">MPAEAVTLENWMRPPYNVVGYQRIRELIPTAVISRGEGPAFDLEGGGSSLLLRGLADRTHTDALVVLHRGRVIHEQYENGMGPGTRHLCMSVSKSITATAVGSVIASGALSPDDEVCAIVPEFRGTGLEGATVRHVLDMRTGTREDITTLELQRAYYSTCLWAPPASFPESPGEEDSRSHLWRLTQVRPHGGDFEYRSTLTCVLAILAERATGLRLPELVSQHLWQRLGAEHDAEITVDRNGNALADIGICCTARDLARLGEVLRRGGRRPDGARVVPEPWVADTLSPDAGQPAAFTRHGSAYLDLPGAYYRNQWWVADKGGIYLALGIHGQLLFVHEKAEVVIAKFSSWPEPWIEDLARTTVEFCMDISADICAN</sequence>
<evidence type="ECO:0000313" key="2">
    <source>
        <dbReference type="EMBL" id="MBE1593290.1"/>
    </source>
</evidence>
<dbReference type="InterPro" id="IPR001466">
    <property type="entry name" value="Beta-lactam-related"/>
</dbReference>
<dbReference type="EMBL" id="JADBEK010000001">
    <property type="protein sequence ID" value="MBE1593290.1"/>
    <property type="molecule type" value="Genomic_DNA"/>
</dbReference>
<name>A0ABR9ML53_9ACTN</name>
<dbReference type="RefSeq" id="WP_192792666.1">
    <property type="nucleotide sequence ID" value="NZ_JADBEK010000001.1"/>
</dbReference>
<dbReference type="InterPro" id="IPR012338">
    <property type="entry name" value="Beta-lactam/transpept-like"/>
</dbReference>